<evidence type="ECO:0000313" key="3">
    <source>
        <dbReference type="Proteomes" id="UP000199372"/>
    </source>
</evidence>
<dbReference type="Gene3D" id="3.90.320.10">
    <property type="match status" value="1"/>
</dbReference>
<evidence type="ECO:0000259" key="1">
    <source>
        <dbReference type="Pfam" id="PF12705"/>
    </source>
</evidence>
<accession>A0A1H8F4X8</accession>
<sequence>MFEPQDTPRLFGLPPGADFAAELVAGLESRMQDRAPEDWARVRLIVNSARMQSAVIARLVDRPLRILPRVELITDPGADAVMAGLPQPAHPLGRRLELAQLTARLLETSPDLAAQSAAYDLADSLASLMSEMQVEGVGPSALRDLDISDQSGHWQRALAFIDLVQRYFQPGATPDPDARQRQLVEGLIRRWAATPPSDPILIAGSTGSRGTTSLLMQAVARLPQGAVILPGFDFEMGPDLWDGLARDTGAEDHPQYRFADLARALDVPPRSVARWTETDPVPARRALVSMALRPAPVTDGWLRDGPGLGDLMVASQGLGLLEAPDPRTESLAIALRLRAAVDAGQTAALITPDRTLARQVTAALDRWGITPDDSAGQPLSLSAPGRLLRHTAGLLGRAATPETLLTVLKHPLVHTGADRGPHLRRTRELELWLRRAGPPRPTADDLRQWAETAGIEGADAWLDWICDTVLAAEDCTTGPLADMVAYHVALTEALARGPAGASTGELWQETAGEAALAEIGTLSEQAAAGGEMTLANYRALIDAILRARPVRDAVTADPRVLIWGTLEARVQGADVVVLGGLNEGTWPEPPGPDPWLNRRMRAELGLLSPERSIGLSAHDFQQAVCGREVLMTRATRDAEAETVMSRWLNRLLNLMAGLPGTGGPDAVSQMRGRGRIWLDHAQGMEARVTRVPTTPRPAPCPPAAARPTRLSVTDIQKLVRDPYAIYASRVLRLRALDPLRKDPDARLRGTATHAIFEDYVQTVAPDDPDAAAKLVDLARAHFKTEVPWVATRLNWLTRLEQVAPWFVDADAAHRSVTRPAGLEIRGEWRVPGTDVTLRGTADRIDLHEDGTLVVLDYKTGTAPTDKQIRHYDPQVLIEAAMAEAGAFTDLPAREVSHAGHVQLGSPAKWRLFPLRCEDPKEKQVRLDPDEATQMLQRLLQAYADPEKGFQSRRAMETMVYAFDFDHLARYGEWDISDPATPEKLT</sequence>
<feature type="domain" description="PD-(D/E)XK endonuclease-like" evidence="1">
    <location>
        <begin position="709"/>
        <end position="941"/>
    </location>
</feature>
<dbReference type="RefSeq" id="WP_091845020.1">
    <property type="nucleotide sequence ID" value="NZ_FOCM01000003.1"/>
</dbReference>
<dbReference type="AlphaFoldDB" id="A0A1H8F4X8"/>
<dbReference type="SUPFAM" id="SSF52540">
    <property type="entry name" value="P-loop containing nucleoside triphosphate hydrolases"/>
    <property type="match status" value="1"/>
</dbReference>
<evidence type="ECO:0000313" key="2">
    <source>
        <dbReference type="EMBL" id="SEN26951.1"/>
    </source>
</evidence>
<keyword evidence="3" id="KW-1185">Reference proteome</keyword>
<gene>
    <name evidence="2" type="ORF">SAMN04488011_103220</name>
</gene>
<dbReference type="InterPro" id="IPR011335">
    <property type="entry name" value="Restrct_endonuc-II-like"/>
</dbReference>
<dbReference type="InterPro" id="IPR011604">
    <property type="entry name" value="PDDEXK-like_dom_sf"/>
</dbReference>
<proteinExistence type="predicted"/>
<dbReference type="Proteomes" id="UP000199372">
    <property type="component" value="Unassembled WGS sequence"/>
</dbReference>
<name>A0A1H8F4X8_9RHOB</name>
<dbReference type="InterPro" id="IPR027417">
    <property type="entry name" value="P-loop_NTPase"/>
</dbReference>
<dbReference type="SUPFAM" id="SSF52980">
    <property type="entry name" value="Restriction endonuclease-like"/>
    <property type="match status" value="1"/>
</dbReference>
<dbReference type="OrthoDB" id="9780606at2"/>
<protein>
    <submittedName>
        <fullName evidence="2">Double-strand break repair protein AddB</fullName>
    </submittedName>
</protein>
<dbReference type="EMBL" id="FOCM01000003">
    <property type="protein sequence ID" value="SEN26951.1"/>
    <property type="molecule type" value="Genomic_DNA"/>
</dbReference>
<dbReference type="InterPro" id="IPR014153">
    <property type="entry name" value="Ds_break_AddB"/>
</dbReference>
<organism evidence="2 3">
    <name type="scientific">Palleronia pelagia</name>
    <dbReference type="NCBI Taxonomy" id="387096"/>
    <lineage>
        <taxon>Bacteria</taxon>
        <taxon>Pseudomonadati</taxon>
        <taxon>Pseudomonadota</taxon>
        <taxon>Alphaproteobacteria</taxon>
        <taxon>Rhodobacterales</taxon>
        <taxon>Roseobacteraceae</taxon>
        <taxon>Palleronia</taxon>
    </lineage>
</organism>
<reference evidence="3" key="1">
    <citation type="submission" date="2016-10" db="EMBL/GenBank/DDBJ databases">
        <authorList>
            <person name="Varghese N."/>
            <person name="Submissions S."/>
        </authorList>
    </citation>
    <scope>NUCLEOTIDE SEQUENCE [LARGE SCALE GENOMIC DNA]</scope>
    <source>
        <strain evidence="3">DSM 26893</strain>
    </source>
</reference>
<dbReference type="Pfam" id="PF12705">
    <property type="entry name" value="PDDEXK_1"/>
    <property type="match status" value="1"/>
</dbReference>
<dbReference type="InterPro" id="IPR038726">
    <property type="entry name" value="PDDEXK_AddAB-type"/>
</dbReference>
<dbReference type="NCBIfam" id="TIGR02786">
    <property type="entry name" value="addB_alphas"/>
    <property type="match status" value="1"/>
</dbReference>